<dbReference type="Proteomes" id="UP000575083">
    <property type="component" value="Unassembled WGS sequence"/>
</dbReference>
<evidence type="ECO:0000313" key="2">
    <source>
        <dbReference type="EMBL" id="MBB6564219.1"/>
    </source>
</evidence>
<evidence type="ECO:0000313" key="3">
    <source>
        <dbReference type="Proteomes" id="UP000575083"/>
    </source>
</evidence>
<feature type="region of interest" description="Disordered" evidence="1">
    <location>
        <begin position="127"/>
        <end position="157"/>
    </location>
</feature>
<organism evidence="2 3">
    <name type="scientific">Acidovorax soli</name>
    <dbReference type="NCBI Taxonomy" id="592050"/>
    <lineage>
        <taxon>Bacteria</taxon>
        <taxon>Pseudomonadati</taxon>
        <taxon>Pseudomonadota</taxon>
        <taxon>Betaproteobacteria</taxon>
        <taxon>Burkholderiales</taxon>
        <taxon>Comamonadaceae</taxon>
        <taxon>Acidovorax</taxon>
    </lineage>
</organism>
<dbReference type="RefSeq" id="WP_184866013.1">
    <property type="nucleotide sequence ID" value="NZ_JACHLK010000033.1"/>
</dbReference>
<protein>
    <submittedName>
        <fullName evidence="2">Uncharacterized protein</fullName>
    </submittedName>
</protein>
<dbReference type="AlphaFoldDB" id="A0A7X0PLW4"/>
<proteinExistence type="predicted"/>
<dbReference type="EMBL" id="JACHLK010000033">
    <property type="protein sequence ID" value="MBB6564219.1"/>
    <property type="molecule type" value="Genomic_DNA"/>
</dbReference>
<name>A0A7X0PLW4_9BURK</name>
<accession>A0A7X0PLW4</accession>
<feature type="compositionally biased region" description="Basic and acidic residues" evidence="1">
    <location>
        <begin position="148"/>
        <end position="157"/>
    </location>
</feature>
<comment type="caution">
    <text evidence="2">The sequence shown here is derived from an EMBL/GenBank/DDBJ whole genome shotgun (WGS) entry which is preliminary data.</text>
</comment>
<sequence>MRLVLAYPEDADSEDKAAQAEQAALEVCLAAHVNPYMAWHDYSMVHSGLNLPSSAFATAEIAGAFVWIEAIAAAQEFLNPPRGAKVEIDVLFEPGDERPPPQEFGPGRAVLRDHLYLQMCLEPRLLANAVPPPPQDDDEGSGPVPLGARHELSFESE</sequence>
<keyword evidence="3" id="KW-1185">Reference proteome</keyword>
<reference evidence="2 3" key="1">
    <citation type="submission" date="2020-08" db="EMBL/GenBank/DDBJ databases">
        <title>Functional genomics of gut bacteria from endangered species of beetles.</title>
        <authorList>
            <person name="Carlos-Shanley C."/>
        </authorList>
    </citation>
    <scope>NUCLEOTIDE SEQUENCE [LARGE SCALE GENOMIC DNA]</scope>
    <source>
        <strain evidence="2 3">S00198</strain>
    </source>
</reference>
<gene>
    <name evidence="2" type="ORF">HNP48_006946</name>
</gene>
<evidence type="ECO:0000256" key="1">
    <source>
        <dbReference type="SAM" id="MobiDB-lite"/>
    </source>
</evidence>